<reference evidence="1" key="1">
    <citation type="submission" date="2018-05" db="EMBL/GenBank/DDBJ databases">
        <authorList>
            <person name="Lanie J.A."/>
            <person name="Ng W.-L."/>
            <person name="Kazmierczak K.M."/>
            <person name="Andrzejewski T.M."/>
            <person name="Davidsen T.M."/>
            <person name="Wayne K.J."/>
            <person name="Tettelin H."/>
            <person name="Glass J.I."/>
            <person name="Rusch D."/>
            <person name="Podicherti R."/>
            <person name="Tsui H.-C.T."/>
            <person name="Winkler M.E."/>
        </authorList>
    </citation>
    <scope>NUCLEOTIDE SEQUENCE</scope>
</reference>
<accession>A0A381Y0G9</accession>
<evidence type="ECO:0000313" key="1">
    <source>
        <dbReference type="EMBL" id="SVA70586.1"/>
    </source>
</evidence>
<name>A0A381Y0G9_9ZZZZ</name>
<proteinExistence type="predicted"/>
<protein>
    <submittedName>
        <fullName evidence="1">Uncharacterized protein</fullName>
    </submittedName>
</protein>
<dbReference type="Pfam" id="PF10082">
    <property type="entry name" value="BBP2_2"/>
    <property type="match status" value="1"/>
</dbReference>
<feature type="non-terminal residue" evidence="1">
    <location>
        <position position="440"/>
    </location>
</feature>
<dbReference type="InterPro" id="IPR018759">
    <property type="entry name" value="BBP2_2"/>
</dbReference>
<dbReference type="AlphaFoldDB" id="A0A381Y0G9"/>
<sequence>MAVIALQSRGEKRTEGGPVREGMAGIQHCHYTLDCFKQRGIIGLAAVALAFGQAELVQGIEPEDILAPIVGPVVILPHVSLSESYDDNVFLLSDEQGKIDDLVTTLSPGIGLQFGENILDSNYIGLDYTLSQQWYAENSEINADNHALTFGINYLKEGKFTFTGGDMIRLDNTLLKGRERTFFTDLAEGSAESKGILIERKSFNDQYRFEYTISPKTSVYAATSYNAYDYSEEPHYYYQDVFGTRIPYSLFDVANWNNTVGFGWQAFTKIKLYGSFFYGISMVETNLERMGERPDSDFFGGHISAVGDFSEKLKGKVQVGYQTRQFDRLSNGSGGGSHGLPIFEAEVDYDFTEKRTASLTYRHGGNVSIESPDSPVISDYIILQVTQQIGTTGKLSANFGTTYELDTYETQDAREYQYLRMNAGVSYSFNQWLKSSLRYD</sequence>
<organism evidence="1">
    <name type="scientific">marine metagenome</name>
    <dbReference type="NCBI Taxonomy" id="408172"/>
    <lineage>
        <taxon>unclassified sequences</taxon>
        <taxon>metagenomes</taxon>
        <taxon>ecological metagenomes</taxon>
    </lineage>
</organism>
<gene>
    <name evidence="1" type="ORF">METZ01_LOCUS123440</name>
</gene>
<dbReference type="EMBL" id="UINC01017077">
    <property type="protein sequence ID" value="SVA70586.1"/>
    <property type="molecule type" value="Genomic_DNA"/>
</dbReference>